<dbReference type="VEuPathDB" id="FungiDB:An03g04030"/>
<evidence type="ECO:0000313" key="1">
    <source>
        <dbReference type="RefSeq" id="XP_059605221.1"/>
    </source>
</evidence>
<dbReference type="RefSeq" id="XP_059605221.1">
    <property type="nucleotide sequence ID" value="XM_059747050.1"/>
</dbReference>
<proteinExistence type="predicted"/>
<reference evidence="1" key="1">
    <citation type="submission" date="2025-02" db="EMBL/GenBank/DDBJ databases">
        <authorList>
            <consortium name="NCBI Genome Project"/>
        </authorList>
    </citation>
    <scope>NUCLEOTIDE SEQUENCE</scope>
</reference>
<reference evidence="1" key="2">
    <citation type="submission" date="2025-08" db="UniProtKB">
        <authorList>
            <consortium name="RefSeq"/>
        </authorList>
    </citation>
    <scope>IDENTIFICATION</scope>
</reference>
<dbReference type="AlphaFoldDB" id="A0AAJ8BZF4"/>
<accession>A0AAJ8BZF4</accession>
<dbReference type="GeneID" id="84590701"/>
<organism evidence="1">
    <name type="scientific">Aspergillus niger</name>
    <dbReference type="NCBI Taxonomy" id="5061"/>
    <lineage>
        <taxon>Eukaryota</taxon>
        <taxon>Fungi</taxon>
        <taxon>Dikarya</taxon>
        <taxon>Ascomycota</taxon>
        <taxon>Pezizomycotina</taxon>
        <taxon>Eurotiomycetes</taxon>
        <taxon>Eurotiomycetidae</taxon>
        <taxon>Eurotiales</taxon>
        <taxon>Aspergillaceae</taxon>
        <taxon>Aspergillus</taxon>
        <taxon>Aspergillus subgen. Circumdati</taxon>
    </lineage>
</organism>
<protein>
    <submittedName>
        <fullName evidence="1">Uncharacterized protein</fullName>
    </submittedName>
</protein>
<sequence>MEKRYGWPRGGYLKRINWEFELSAEVRQAIDHSRANIISSISFERDCLSSRIWAPGIKGLVRIALGIFQPQQLDQKMAHGGKIAPADSLSESNRAPRQYDIDYLVHSPEQKRARQQADGTTAIPAVEDIDDAGNRSRGVGNGARCEINQMMKQYTTYITAHLDGGGGGGDDDDGSL</sequence>
<name>A0AAJ8BZF4_ASPNG</name>
<gene>
    <name evidence="1" type="ORF">An03g04030</name>
</gene>
<dbReference type="KEGG" id="ang:An03g04030"/>